<reference evidence="7" key="3">
    <citation type="submission" date="2025-09" db="UniProtKB">
        <authorList>
            <consortium name="Ensembl"/>
        </authorList>
    </citation>
    <scope>IDENTIFICATION</scope>
</reference>
<keyword evidence="2" id="KW-0238">DNA-binding</keyword>
<dbReference type="CDD" id="cd19745">
    <property type="entry name" value="bHLH_TS_ASCL3"/>
    <property type="match status" value="1"/>
</dbReference>
<dbReference type="SUPFAM" id="SSF47459">
    <property type="entry name" value="HLH, helix-loop-helix DNA-binding domain"/>
    <property type="match status" value="1"/>
</dbReference>
<dbReference type="Pfam" id="PF15057">
    <property type="entry name" value="DUF4537"/>
    <property type="match status" value="1"/>
</dbReference>
<reference evidence="7" key="2">
    <citation type="submission" date="2025-08" db="UniProtKB">
        <authorList>
            <consortium name="Ensembl"/>
        </authorList>
    </citation>
    <scope>IDENTIFICATION</scope>
</reference>
<dbReference type="SMART" id="SM00353">
    <property type="entry name" value="HLH"/>
    <property type="match status" value="1"/>
</dbReference>
<feature type="region of interest" description="Disordered" evidence="5">
    <location>
        <begin position="537"/>
        <end position="562"/>
    </location>
</feature>
<evidence type="ECO:0000313" key="8">
    <source>
        <dbReference type="Proteomes" id="UP000694554"/>
    </source>
</evidence>
<proteinExistence type="predicted"/>
<dbReference type="FunFam" id="4.10.280.10:FF:000038">
    <property type="entry name" value="achaete-scute homolog 3"/>
    <property type="match status" value="1"/>
</dbReference>
<dbReference type="InterPro" id="IPR011598">
    <property type="entry name" value="bHLH_dom"/>
</dbReference>
<dbReference type="InterPro" id="IPR036638">
    <property type="entry name" value="HLH_DNA-bd_sf"/>
</dbReference>
<reference evidence="7" key="1">
    <citation type="submission" date="2019-08" db="EMBL/GenBank/DDBJ databases">
        <title>Phocoena sinus (Vaquita) genome, mPhoSin1, primary haplotype.</title>
        <authorList>
            <person name="Morin P."/>
            <person name="Mountcastle J."/>
            <person name="Fungtammasan C."/>
            <person name="Rhie A."/>
            <person name="Rojas-Bracho L."/>
            <person name="Smith C.R."/>
            <person name="Taylor B.L."/>
            <person name="Gulland F.M.D."/>
            <person name="Musser W."/>
            <person name="Houck M."/>
            <person name="Haase B."/>
            <person name="Paez S."/>
            <person name="Howe K."/>
            <person name="Torrance J."/>
            <person name="Formenti G."/>
            <person name="Phillippy A."/>
            <person name="Ryder O."/>
            <person name="Jarvis E.D."/>
            <person name="Fedrigo O."/>
        </authorList>
    </citation>
    <scope>NUCLEOTIDE SEQUENCE [LARGE SCALE GENOMIC DNA]</scope>
</reference>
<dbReference type="Pfam" id="PF00010">
    <property type="entry name" value="HLH"/>
    <property type="match status" value="1"/>
</dbReference>
<evidence type="ECO:0000256" key="3">
    <source>
        <dbReference type="ARBA" id="ARBA00023163"/>
    </source>
</evidence>
<organism evidence="7 8">
    <name type="scientific">Phocoena sinus</name>
    <name type="common">Vaquita</name>
    <dbReference type="NCBI Taxonomy" id="42100"/>
    <lineage>
        <taxon>Eukaryota</taxon>
        <taxon>Metazoa</taxon>
        <taxon>Chordata</taxon>
        <taxon>Craniata</taxon>
        <taxon>Vertebrata</taxon>
        <taxon>Euteleostomi</taxon>
        <taxon>Mammalia</taxon>
        <taxon>Eutheria</taxon>
        <taxon>Laurasiatheria</taxon>
        <taxon>Artiodactyla</taxon>
        <taxon>Whippomorpha</taxon>
        <taxon>Cetacea</taxon>
        <taxon>Odontoceti</taxon>
        <taxon>Phocoenidae</taxon>
        <taxon>Phocoena</taxon>
    </lineage>
</organism>
<keyword evidence="4" id="KW-0539">Nucleus</keyword>
<dbReference type="AlphaFoldDB" id="A0A8C9CFE2"/>
<protein>
    <submittedName>
        <fullName evidence="7">Chromosome 11 open reading frame 16</fullName>
    </submittedName>
</protein>
<keyword evidence="3" id="KW-0804">Transcription</keyword>
<evidence type="ECO:0000256" key="5">
    <source>
        <dbReference type="SAM" id="MobiDB-lite"/>
    </source>
</evidence>
<dbReference type="GO" id="GO:0048513">
    <property type="term" value="P:animal organ development"/>
    <property type="evidence" value="ECO:0007669"/>
    <property type="project" value="UniProtKB-ARBA"/>
</dbReference>
<dbReference type="GO" id="GO:0000977">
    <property type="term" value="F:RNA polymerase II transcription regulatory region sequence-specific DNA binding"/>
    <property type="evidence" value="ECO:0007669"/>
    <property type="project" value="UniProtKB-ARBA"/>
</dbReference>
<dbReference type="GO" id="GO:0005634">
    <property type="term" value="C:nucleus"/>
    <property type="evidence" value="ECO:0007669"/>
    <property type="project" value="UniProtKB-ARBA"/>
</dbReference>
<evidence type="ECO:0000256" key="2">
    <source>
        <dbReference type="ARBA" id="ARBA00023125"/>
    </source>
</evidence>
<name>A0A8C9CFE2_PHOSS</name>
<dbReference type="PANTHER" id="PTHR14343:SF3">
    <property type="entry name" value="SIMILAR TO PREDICTED GENE ICRFP703B1614Q5.5"/>
    <property type="match status" value="1"/>
</dbReference>
<keyword evidence="8" id="KW-1185">Reference proteome</keyword>
<dbReference type="GO" id="GO:0046983">
    <property type="term" value="F:protein dimerization activity"/>
    <property type="evidence" value="ECO:0007669"/>
    <property type="project" value="InterPro"/>
</dbReference>
<dbReference type="PANTHER" id="PTHR14343">
    <property type="entry name" value="VWFA DOMAIN-CONTAINING PROTEIN"/>
    <property type="match status" value="1"/>
</dbReference>
<gene>
    <name evidence="7" type="primary">C11orf16</name>
</gene>
<dbReference type="PROSITE" id="PS50888">
    <property type="entry name" value="BHLH"/>
    <property type="match status" value="1"/>
</dbReference>
<keyword evidence="1" id="KW-0805">Transcription regulation</keyword>
<sequence length="562" mass="63030">MMDNRSYSNLPDKLPVSSDSTHLPLTRSFYRDPMIMFHLYPEGPVPSPYSEDLPLLPFSSDSLIMEDYGEPCAFSFPMPYPNYRRCEDSYRPAFIQKRNERERQRVKCVNEGYAQLRHHLPEEYLEKRLSKVETLRAAIKYASYDPCLHIADPAWQGPGWLRRGGDAADAWVLARREADGFYYRAQIKAAPELERQGFLLVEFEAPLVTCPGLPAQRQSMVLEEDVIQFSPSVEYSLRLGDKVLALWGPDQQRYGPGTIPLGLEARDPQRASKEEEITVHFWNGRTAPVPLGGVRWVPPAVWKKAVDRLHKPFTTEHPRPLLWAPCCSLVGPVAGCVTGGLPLSAPFLCPPCHLHACCQLLGQGCLCCRPLAGPTWWPLTRTSGVTAREHPETELKPMAQPLPLEGPKEEEVAVQAPMAVSSSSTSSSSEEEDLENELKMGLPQRLLLDSTGNMAPILLEESPRRQGGLCQPEWRYWRRNGSKPHPRKPGTRLCNIGKEEKGNKQQTVKTAAAGSPRELVLEATGMKPLQILPEEAEHKKLSRGTAAHQEARIPPKRKAPRI</sequence>
<dbReference type="GO" id="GO:0001227">
    <property type="term" value="F:DNA-binding transcription repressor activity, RNA polymerase II-specific"/>
    <property type="evidence" value="ECO:0007669"/>
    <property type="project" value="UniProtKB-ARBA"/>
</dbReference>
<dbReference type="GO" id="GO:0060429">
    <property type="term" value="P:epithelium development"/>
    <property type="evidence" value="ECO:0007669"/>
    <property type="project" value="UniProtKB-ARBA"/>
</dbReference>
<evidence type="ECO:0000256" key="4">
    <source>
        <dbReference type="ARBA" id="ARBA00023242"/>
    </source>
</evidence>
<dbReference type="GeneTree" id="ENSGT00390000012348"/>
<evidence type="ECO:0000256" key="1">
    <source>
        <dbReference type="ARBA" id="ARBA00023015"/>
    </source>
</evidence>
<evidence type="ECO:0000313" key="7">
    <source>
        <dbReference type="Ensembl" id="ENSPSNP00000021347.1"/>
    </source>
</evidence>
<dbReference type="Ensembl" id="ENSPSNT00000024027.1">
    <property type="protein sequence ID" value="ENSPSNP00000021347.1"/>
    <property type="gene ID" value="ENSPSNG00000015664.1"/>
</dbReference>
<evidence type="ECO:0000259" key="6">
    <source>
        <dbReference type="PROSITE" id="PS50888"/>
    </source>
</evidence>
<feature type="domain" description="BHLH" evidence="6">
    <location>
        <begin position="93"/>
        <end position="145"/>
    </location>
</feature>
<accession>A0A8C9CFE2</accession>
<dbReference type="Proteomes" id="UP000694554">
    <property type="component" value="Chromosome 8"/>
</dbReference>
<dbReference type="InterPro" id="IPR032770">
    <property type="entry name" value="DUF4537"/>
</dbReference>
<dbReference type="Gene3D" id="4.10.280.10">
    <property type="entry name" value="Helix-loop-helix DNA-binding domain"/>
    <property type="match status" value="1"/>
</dbReference>
<dbReference type="GO" id="GO:0005667">
    <property type="term" value="C:transcription regulator complex"/>
    <property type="evidence" value="ECO:0007669"/>
    <property type="project" value="UniProtKB-ARBA"/>
</dbReference>